<feature type="domain" description="F-box associated beta-propeller type 3" evidence="1">
    <location>
        <begin position="79"/>
        <end position="280"/>
    </location>
</feature>
<name>A0AAD8GVT3_9APIA</name>
<keyword evidence="3" id="KW-1185">Reference proteome</keyword>
<sequence length="353" mass="41233">MDSSSSLYCSDLLLEIFSRCSLKSVDKSKIISKVCNDILYEPIFIEYHRKKTGTIYGYIFQSSFKSSYRSSFVSPDDVRSTFVLDFLPRNSKILASSNQGILCCITMERKERFYVCKPTTRQIQMLPNPKLRYETYNVAMVVLQSSPLRYKIVRLSRVQTRSEHCTYLCEIFDSKICVWEEYKILLPIQVLICEETIFVSGRSHWLLSDNRILCFDLESMTYTIFTSPAGVRDKDDKFQSLIKLVQYRGKLGLIFNKFGSDFEIWELEDYKCQVWKKIKKFSAEGAKKEEPYCFPHAIGLYSGNIALMEGGKYFFYNFEDSNVWAAKLDHHVTYPTNVFPFRSDLEPVDLRGR</sequence>
<evidence type="ECO:0000313" key="3">
    <source>
        <dbReference type="Proteomes" id="UP001237642"/>
    </source>
</evidence>
<dbReference type="AlphaFoldDB" id="A0AAD8GVT3"/>
<dbReference type="Pfam" id="PF08268">
    <property type="entry name" value="FBA_3"/>
    <property type="match status" value="1"/>
</dbReference>
<protein>
    <submittedName>
        <fullName evidence="2">F-box domain-containing protein</fullName>
    </submittedName>
</protein>
<evidence type="ECO:0000313" key="2">
    <source>
        <dbReference type="EMBL" id="KAK1355182.1"/>
    </source>
</evidence>
<dbReference type="Proteomes" id="UP001237642">
    <property type="component" value="Unassembled WGS sequence"/>
</dbReference>
<dbReference type="InterPro" id="IPR017451">
    <property type="entry name" value="F-box-assoc_interact_dom"/>
</dbReference>
<dbReference type="NCBIfam" id="TIGR01640">
    <property type="entry name" value="F_box_assoc_1"/>
    <property type="match status" value="1"/>
</dbReference>
<proteinExistence type="predicted"/>
<reference evidence="2" key="2">
    <citation type="submission" date="2023-05" db="EMBL/GenBank/DDBJ databases">
        <authorList>
            <person name="Schelkunov M.I."/>
        </authorList>
    </citation>
    <scope>NUCLEOTIDE SEQUENCE</scope>
    <source>
        <strain evidence="2">Hsosn_3</strain>
        <tissue evidence="2">Leaf</tissue>
    </source>
</reference>
<dbReference type="PANTHER" id="PTHR31672">
    <property type="entry name" value="BNACNNG10540D PROTEIN"/>
    <property type="match status" value="1"/>
</dbReference>
<evidence type="ECO:0000259" key="1">
    <source>
        <dbReference type="Pfam" id="PF08268"/>
    </source>
</evidence>
<dbReference type="InterPro" id="IPR013187">
    <property type="entry name" value="F-box-assoc_dom_typ3"/>
</dbReference>
<accession>A0AAD8GVT3</accession>
<comment type="caution">
    <text evidence="2">The sequence shown here is derived from an EMBL/GenBank/DDBJ whole genome shotgun (WGS) entry which is preliminary data.</text>
</comment>
<organism evidence="2 3">
    <name type="scientific">Heracleum sosnowskyi</name>
    <dbReference type="NCBI Taxonomy" id="360622"/>
    <lineage>
        <taxon>Eukaryota</taxon>
        <taxon>Viridiplantae</taxon>
        <taxon>Streptophyta</taxon>
        <taxon>Embryophyta</taxon>
        <taxon>Tracheophyta</taxon>
        <taxon>Spermatophyta</taxon>
        <taxon>Magnoliopsida</taxon>
        <taxon>eudicotyledons</taxon>
        <taxon>Gunneridae</taxon>
        <taxon>Pentapetalae</taxon>
        <taxon>asterids</taxon>
        <taxon>campanulids</taxon>
        <taxon>Apiales</taxon>
        <taxon>Apiaceae</taxon>
        <taxon>Apioideae</taxon>
        <taxon>apioid superclade</taxon>
        <taxon>Tordylieae</taxon>
        <taxon>Tordyliinae</taxon>
        <taxon>Heracleum</taxon>
    </lineage>
</organism>
<dbReference type="EMBL" id="JAUIZM010000011">
    <property type="protein sequence ID" value="KAK1355182.1"/>
    <property type="molecule type" value="Genomic_DNA"/>
</dbReference>
<gene>
    <name evidence="2" type="ORF">POM88_048438</name>
</gene>
<dbReference type="PANTHER" id="PTHR31672:SF8">
    <property type="entry name" value="F-BOX DOMAIN-CONTAINING PROTEIN"/>
    <property type="match status" value="1"/>
</dbReference>
<reference evidence="2" key="1">
    <citation type="submission" date="2023-02" db="EMBL/GenBank/DDBJ databases">
        <title>Genome of toxic invasive species Heracleum sosnowskyi carries increased number of genes despite the absence of recent whole-genome duplications.</title>
        <authorList>
            <person name="Schelkunov M."/>
            <person name="Shtratnikova V."/>
            <person name="Makarenko M."/>
            <person name="Klepikova A."/>
            <person name="Omelchenko D."/>
            <person name="Novikova G."/>
            <person name="Obukhova E."/>
            <person name="Bogdanov V."/>
            <person name="Penin A."/>
            <person name="Logacheva M."/>
        </authorList>
    </citation>
    <scope>NUCLEOTIDE SEQUENCE</scope>
    <source>
        <strain evidence="2">Hsosn_3</strain>
        <tissue evidence="2">Leaf</tissue>
    </source>
</reference>
<dbReference type="InterPro" id="IPR050796">
    <property type="entry name" value="SCF_F-box_component"/>
</dbReference>